<dbReference type="InterPro" id="IPR018844">
    <property type="entry name" value="Dnt1-like_N"/>
</dbReference>
<keyword evidence="4" id="KW-1185">Reference proteome</keyword>
<organism evidence="3 4">
    <name type="scientific">Lachancea fermentati</name>
    <name type="common">Zygosaccharomyces fermentati</name>
    <dbReference type="NCBI Taxonomy" id="4955"/>
    <lineage>
        <taxon>Eukaryota</taxon>
        <taxon>Fungi</taxon>
        <taxon>Dikarya</taxon>
        <taxon>Ascomycota</taxon>
        <taxon>Saccharomycotina</taxon>
        <taxon>Saccharomycetes</taxon>
        <taxon>Saccharomycetales</taxon>
        <taxon>Saccharomycetaceae</taxon>
        <taxon>Lachancea</taxon>
    </lineage>
</organism>
<feature type="region of interest" description="Disordered" evidence="1">
    <location>
        <begin position="686"/>
        <end position="1202"/>
    </location>
</feature>
<dbReference type="InterPro" id="IPR043185">
    <property type="entry name" value="Net1/Tof2"/>
</dbReference>
<feature type="compositionally biased region" description="Basic and acidic residues" evidence="1">
    <location>
        <begin position="462"/>
        <end position="483"/>
    </location>
</feature>
<dbReference type="GO" id="GO:0000183">
    <property type="term" value="P:rDNA heterochromatin formation"/>
    <property type="evidence" value="ECO:0007669"/>
    <property type="project" value="InterPro"/>
</dbReference>
<dbReference type="PANTHER" id="PTHR28196:SF1">
    <property type="entry name" value="NUCLEOLAR PROTEIN NET1-RELATED"/>
    <property type="match status" value="1"/>
</dbReference>
<evidence type="ECO:0000256" key="1">
    <source>
        <dbReference type="SAM" id="MobiDB-lite"/>
    </source>
</evidence>
<feature type="compositionally biased region" description="Basic and acidic residues" evidence="1">
    <location>
        <begin position="747"/>
        <end position="828"/>
    </location>
</feature>
<dbReference type="Proteomes" id="UP000190831">
    <property type="component" value="Chromosome H"/>
</dbReference>
<evidence type="ECO:0000259" key="2">
    <source>
        <dbReference type="Pfam" id="PF10407"/>
    </source>
</evidence>
<proteinExistence type="predicted"/>
<feature type="compositionally biased region" description="Low complexity" evidence="1">
    <location>
        <begin position="565"/>
        <end position="582"/>
    </location>
</feature>
<feature type="compositionally biased region" description="Basic and acidic residues" evidence="1">
    <location>
        <begin position="1117"/>
        <end position="1136"/>
    </location>
</feature>
<dbReference type="EMBL" id="LT598491">
    <property type="protein sequence ID" value="SCW04430.1"/>
    <property type="molecule type" value="Genomic_DNA"/>
</dbReference>
<sequence>MYKLQVVLVPPNSFDGPLVPPILSATAENSQLLPTKIPGNASSIAGATRPDGLIAGNSNNNLFMSSFLSSHIPQPKFKKFLHFTKPSNTLLVLAEEIVAKCNKIYPNLKEEVEIVTLQDVNECDLDPDFIVKDVFNADNVVRAILRDEIDTSNEEMHSLYASKRRKLNNSASVVSNQQNVLHIAKKRPHILKNSAMRISTPLANQIYPPPGGAQINSDYEDDEVGDRSVLPPPQPQSPPIRISSGIDHNKKMNFNEDAVSKSETVDPDKSRQHRLSSGTPMRQTGNNTTTTPNRIVLTGQRVVTEPSVGNRSLASPITTNKRITSGMLRIPEPKISEVEEELKEGPASPSAELPSRPERIPMKKQYIPQSEEDQSGSSSSEDNANDAAALRIHSDGLGLKSPSAARQTSIADNNGSPIKEGVKLGDVSLAELPNSQKKAQRKSSLESKVESLVKNAASLSESARESGVKVHEEQVPVNHKDSFSDEEDDADEEGQFQQDPNDTVRVNHVDGGSSSFQKSELLSMLKGNKFEIPLNFNEGPKNAANDSINQRVQRNAAKKAAELLSSGKSRTEQSSSSSSYESSDIETDLSEAENDRILVLENHALRKLNIHPLKERVIGNEDNHEDLSDKKTSQPLSSDEQSTQSPRKEDLDLKVVPVSEKLADANISALNSDNVTDNADYAVETAEGGKASNSVHQNSPSRDEISSKLMRAISPAPADKAKIYQTPEFVEDSDDENEKQVNTVSKSLEKKLPPSVLKRKEEAEKRRKEREALKKAKEEELAKKKADREAKKQAKERELALKKAERAAKKKAREEETLKRKAERDAKQNGKSVKKAKSKSLDSSQSPELKQLDEPEKPTGALEEMVLKEPSENNASHTTGKVAKAQSFTKSEAGNFKEPNRPADEARKVNINAAPDPDQIAQYFTTAGKKSKGEIANQKENGEPELATPASKLETLKSKFSTVTFPKSRVTKSSPNRDANKTLTLPENESSSDVSDEPDSSGENDSSGDSSEEETSMNKKLRRGIVDTPRGVIASVSNNISEKDVSAIEIAPQSTQKPFSDSAEPTPAKVPVTRMMELSSPANTSKSRKAEQSPTRKDPKPGRSLSSLSDLVSRGVPEVKDGKVEKATIPRGHPNELDSSSEEDEHSDDESEEESDESESSDSSDDEGSSTFISAKSASKALGRKKKSNSGFASLVKDSKKR</sequence>
<feature type="compositionally biased region" description="Polar residues" evidence="1">
    <location>
        <begin position="275"/>
        <end position="293"/>
    </location>
</feature>
<feature type="region of interest" description="Disordered" evidence="1">
    <location>
        <begin position="552"/>
        <end position="588"/>
    </location>
</feature>
<feature type="compositionally biased region" description="Polar residues" evidence="1">
    <location>
        <begin position="404"/>
        <end position="416"/>
    </location>
</feature>
<gene>
    <name evidence="3" type="ORF">LAFE_0H13344G</name>
</gene>
<evidence type="ECO:0000313" key="4">
    <source>
        <dbReference type="Proteomes" id="UP000190831"/>
    </source>
</evidence>
<dbReference type="PANTHER" id="PTHR28196">
    <property type="entry name" value="NUCLEOLAR PROTEIN NET1-RELATED"/>
    <property type="match status" value="1"/>
</dbReference>
<feature type="compositionally biased region" description="Polar residues" evidence="1">
    <location>
        <begin position="633"/>
        <end position="645"/>
    </location>
</feature>
<feature type="compositionally biased region" description="Polar residues" evidence="1">
    <location>
        <begin position="307"/>
        <end position="323"/>
    </location>
</feature>
<feature type="compositionally biased region" description="Basic and acidic residues" evidence="1">
    <location>
        <begin position="619"/>
        <end position="632"/>
    </location>
</feature>
<feature type="compositionally biased region" description="Polar residues" evidence="1">
    <location>
        <begin position="691"/>
        <end position="700"/>
    </location>
</feature>
<evidence type="ECO:0000313" key="3">
    <source>
        <dbReference type="EMBL" id="SCW04430.1"/>
    </source>
</evidence>
<dbReference type="OrthoDB" id="6365676at2759"/>
<feature type="compositionally biased region" description="Basic and acidic residues" evidence="1">
    <location>
        <begin position="1088"/>
        <end position="1101"/>
    </location>
</feature>
<feature type="compositionally biased region" description="Acidic residues" evidence="1">
    <location>
        <begin position="484"/>
        <end position="494"/>
    </location>
</feature>
<feature type="compositionally biased region" description="Low complexity" evidence="1">
    <location>
        <begin position="1104"/>
        <end position="1113"/>
    </location>
</feature>
<feature type="compositionally biased region" description="Low complexity" evidence="1">
    <location>
        <begin position="375"/>
        <end position="389"/>
    </location>
</feature>
<name>A0A1G4MKW5_LACFM</name>
<dbReference type="OMA" id="KCEKMYP"/>
<dbReference type="STRING" id="4955.A0A1G4MKW5"/>
<feature type="region of interest" description="Disordered" evidence="1">
    <location>
        <begin position="206"/>
        <end position="513"/>
    </location>
</feature>
<feature type="compositionally biased region" description="Basic and acidic residues" evidence="1">
    <location>
        <begin position="898"/>
        <end position="908"/>
    </location>
</feature>
<protein>
    <submittedName>
        <fullName evidence="3">LAFE_0H13344g1_1</fullName>
    </submittedName>
</protein>
<feature type="compositionally biased region" description="Basic and acidic residues" evidence="1">
    <location>
        <begin position="247"/>
        <end position="270"/>
    </location>
</feature>
<feature type="compositionally biased region" description="Polar residues" evidence="1">
    <location>
        <begin position="958"/>
        <end position="985"/>
    </location>
</feature>
<feature type="compositionally biased region" description="Acidic residues" evidence="1">
    <location>
        <begin position="1139"/>
        <end position="1168"/>
    </location>
</feature>
<reference evidence="3 4" key="1">
    <citation type="submission" date="2016-03" db="EMBL/GenBank/DDBJ databases">
        <authorList>
            <person name="Devillers H."/>
        </authorList>
    </citation>
    <scope>NUCLEOTIDE SEQUENCE [LARGE SCALE GENOMIC DNA]</scope>
    <source>
        <strain evidence="3">CBS 6772</strain>
    </source>
</reference>
<feature type="region of interest" description="Disordered" evidence="1">
    <location>
        <begin position="619"/>
        <end position="652"/>
    </location>
</feature>
<accession>A0A1G4MKW5</accession>
<dbReference type="AlphaFoldDB" id="A0A1G4MKW5"/>
<feature type="domain" description="Nucleolar protein Dnt1-like N-terminal" evidence="2">
    <location>
        <begin position="78"/>
        <end position="147"/>
    </location>
</feature>
<dbReference type="Pfam" id="PF10407">
    <property type="entry name" value="Cytokin_check_N"/>
    <property type="match status" value="1"/>
</dbReference>